<organism evidence="2 3">
    <name type="scientific">Thermobifida halotolerans</name>
    <dbReference type="NCBI Taxonomy" id="483545"/>
    <lineage>
        <taxon>Bacteria</taxon>
        <taxon>Bacillati</taxon>
        <taxon>Actinomycetota</taxon>
        <taxon>Actinomycetes</taxon>
        <taxon>Streptosporangiales</taxon>
        <taxon>Nocardiopsidaceae</taxon>
        <taxon>Thermobifida</taxon>
    </lineage>
</organism>
<proteinExistence type="predicted"/>
<dbReference type="KEGG" id="thao:NI17_010820"/>
<evidence type="ECO:0000313" key="2">
    <source>
        <dbReference type="EMBL" id="UOE21542.1"/>
    </source>
</evidence>
<gene>
    <name evidence="2" type="ORF">NI17_010820</name>
</gene>
<accession>A0A399G816</accession>
<evidence type="ECO:0000313" key="3">
    <source>
        <dbReference type="Proteomes" id="UP000265719"/>
    </source>
</evidence>
<dbReference type="OrthoDB" id="3401467at2"/>
<protein>
    <submittedName>
        <fullName evidence="2">Uncharacterized protein</fullName>
    </submittedName>
</protein>
<reference evidence="2" key="1">
    <citation type="submission" date="2020-10" db="EMBL/GenBank/DDBJ databases">
        <title>De novo genome project of the cellulose decomposer Thermobifida halotolerans type strain.</title>
        <authorList>
            <person name="Nagy I."/>
            <person name="Horvath B."/>
            <person name="Kukolya J."/>
            <person name="Nagy I."/>
            <person name="Orsini M."/>
        </authorList>
    </citation>
    <scope>NUCLEOTIDE SEQUENCE</scope>
    <source>
        <strain evidence="2">DSM 44931</strain>
    </source>
</reference>
<dbReference type="Proteomes" id="UP000265719">
    <property type="component" value="Chromosome"/>
</dbReference>
<sequence length="64" mass="7316">MPQPGSHKYDTERARRRKRLENEGTANDQGAGEQANRELREEGREPRLRTERGLGPKGERGSSR</sequence>
<dbReference type="RefSeq" id="WP_068690919.1">
    <property type="nucleotide sequence ID" value="NZ_CP063196.1"/>
</dbReference>
<name>A0A399G816_9ACTN</name>
<dbReference type="AlphaFoldDB" id="A0A399G816"/>
<dbReference type="EMBL" id="CP063196">
    <property type="protein sequence ID" value="UOE21542.1"/>
    <property type="molecule type" value="Genomic_DNA"/>
</dbReference>
<feature type="region of interest" description="Disordered" evidence="1">
    <location>
        <begin position="1"/>
        <end position="64"/>
    </location>
</feature>
<evidence type="ECO:0000256" key="1">
    <source>
        <dbReference type="SAM" id="MobiDB-lite"/>
    </source>
</evidence>
<keyword evidence="3" id="KW-1185">Reference proteome</keyword>
<feature type="compositionally biased region" description="Basic and acidic residues" evidence="1">
    <location>
        <begin position="35"/>
        <end position="64"/>
    </location>
</feature>